<dbReference type="RefSeq" id="WP_375557617.1">
    <property type="nucleotide sequence ID" value="NZ_JBBVGT010000002.1"/>
</dbReference>
<keyword evidence="2" id="KW-1185">Reference proteome</keyword>
<evidence type="ECO:0000313" key="1">
    <source>
        <dbReference type="EMBL" id="MFB5946088.1"/>
    </source>
</evidence>
<proteinExistence type="predicted"/>
<gene>
    <name evidence="1" type="ORF">WKR92_09615</name>
</gene>
<accession>A0ABV5CFI4</accession>
<comment type="caution">
    <text evidence="1">The sequence shown here is derived from an EMBL/GenBank/DDBJ whole genome shotgun (WGS) entry which is preliminary data.</text>
</comment>
<reference evidence="1 2" key="1">
    <citation type="submission" date="2024-04" db="EMBL/GenBank/DDBJ databases">
        <title>Albibacterium profundi sp. nov., isolated from sediment of the Challenger Deep of Mariana Trench.</title>
        <authorList>
            <person name="Wang Y."/>
        </authorList>
    </citation>
    <scope>NUCLEOTIDE SEQUENCE [LARGE SCALE GENOMIC DNA]</scope>
    <source>
        <strain evidence="1 2">RHL897</strain>
    </source>
</reference>
<dbReference type="Proteomes" id="UP001580928">
    <property type="component" value="Unassembled WGS sequence"/>
</dbReference>
<name>A0ABV5CFI4_9SPHI</name>
<organism evidence="1 2">
    <name type="scientific">Albibacterium profundi</name>
    <dbReference type="NCBI Taxonomy" id="3134906"/>
    <lineage>
        <taxon>Bacteria</taxon>
        <taxon>Pseudomonadati</taxon>
        <taxon>Bacteroidota</taxon>
        <taxon>Sphingobacteriia</taxon>
        <taxon>Sphingobacteriales</taxon>
        <taxon>Sphingobacteriaceae</taxon>
        <taxon>Albibacterium</taxon>
    </lineage>
</organism>
<sequence>MSETLEITKENVLQAYKNANNKGKGLLTDLFGKKVFQGSIKDRVKSYEDACEELGLDPEDQLPFMSEEDGNDDEFQLSINAYTKLCIIAKALNEGWIPDFKDTNEYKWFPWFRVTSAGFGFSSTLYSASNAYANFGSRLCVKSDSLAEYFGTHFVDIWEVYLMNNVV</sequence>
<protein>
    <submittedName>
        <fullName evidence="1">Uncharacterized protein</fullName>
    </submittedName>
</protein>
<evidence type="ECO:0000313" key="2">
    <source>
        <dbReference type="Proteomes" id="UP001580928"/>
    </source>
</evidence>
<dbReference type="EMBL" id="JBBVGT010000002">
    <property type="protein sequence ID" value="MFB5946088.1"/>
    <property type="molecule type" value="Genomic_DNA"/>
</dbReference>